<dbReference type="Proteomes" id="UP001056429">
    <property type="component" value="Unassembled WGS sequence"/>
</dbReference>
<accession>A0A9J6PCD1</accession>
<proteinExistence type="predicted"/>
<dbReference type="InterPro" id="IPR003329">
    <property type="entry name" value="Cytidylyl_trans"/>
</dbReference>
<dbReference type="Pfam" id="PF02348">
    <property type="entry name" value="CTP_transf_3"/>
    <property type="match status" value="1"/>
</dbReference>
<dbReference type="SUPFAM" id="SSF53448">
    <property type="entry name" value="Nucleotide-diphospho-sugar transferases"/>
    <property type="match status" value="1"/>
</dbReference>
<dbReference type="PANTHER" id="PTHR21485">
    <property type="entry name" value="HAD SUPERFAMILY MEMBERS CMAS AND KDSC"/>
    <property type="match status" value="1"/>
</dbReference>
<dbReference type="CDD" id="cd02513">
    <property type="entry name" value="CMP-NeuAc_Synthase"/>
    <property type="match status" value="1"/>
</dbReference>
<reference evidence="1" key="2">
    <citation type="submission" date="2021-04" db="EMBL/GenBank/DDBJ databases">
        <authorList>
            <person name="Dong X."/>
        </authorList>
    </citation>
    <scope>NUCLEOTIDE SEQUENCE</scope>
    <source>
        <strain evidence="1">ZWT</strain>
    </source>
</reference>
<dbReference type="InterPro" id="IPR029044">
    <property type="entry name" value="Nucleotide-diphossugar_trans"/>
</dbReference>
<dbReference type="GO" id="GO:0008781">
    <property type="term" value="F:N-acylneuraminate cytidylyltransferase activity"/>
    <property type="evidence" value="ECO:0007669"/>
    <property type="project" value="TreeGrafter"/>
</dbReference>
<keyword evidence="1" id="KW-0808">Transferase</keyword>
<dbReference type="EMBL" id="JAGSOJ010000007">
    <property type="protein sequence ID" value="MCM1992637.1"/>
    <property type="molecule type" value="Genomic_DNA"/>
</dbReference>
<dbReference type="RefSeq" id="WP_250861812.1">
    <property type="nucleotide sequence ID" value="NZ_JAGSOJ010000007.1"/>
</dbReference>
<evidence type="ECO:0000313" key="2">
    <source>
        <dbReference type="Proteomes" id="UP001056429"/>
    </source>
</evidence>
<dbReference type="PANTHER" id="PTHR21485:SF6">
    <property type="entry name" value="N-ACYLNEURAMINATE CYTIDYLYLTRANSFERASE-RELATED"/>
    <property type="match status" value="1"/>
</dbReference>
<name>A0A9J6PCD1_9CLOT</name>
<dbReference type="InterPro" id="IPR050793">
    <property type="entry name" value="CMP-NeuNAc_synthase"/>
</dbReference>
<comment type="caution">
    <text evidence="1">The sequence shown here is derived from an EMBL/GenBank/DDBJ whole genome shotgun (WGS) entry which is preliminary data.</text>
</comment>
<dbReference type="Gene3D" id="3.90.550.10">
    <property type="entry name" value="Spore Coat Polysaccharide Biosynthesis Protein SpsA, Chain A"/>
    <property type="match status" value="1"/>
</dbReference>
<keyword evidence="1" id="KW-0548">Nucleotidyltransferase</keyword>
<keyword evidence="2" id="KW-1185">Reference proteome</keyword>
<reference evidence="1" key="1">
    <citation type="journal article" date="2021" name="mSystems">
        <title>Bacteria and Archaea Synergistically Convert Glycine Betaine to Biogenic Methane in the Formosa Cold Seep of the South China Sea.</title>
        <authorList>
            <person name="Li L."/>
            <person name="Zhang W."/>
            <person name="Zhang S."/>
            <person name="Song L."/>
            <person name="Sun Q."/>
            <person name="Zhang H."/>
            <person name="Xiang H."/>
            <person name="Dong X."/>
        </authorList>
    </citation>
    <scope>NUCLEOTIDE SEQUENCE</scope>
    <source>
        <strain evidence="1">ZWT</strain>
    </source>
</reference>
<sequence>MIDGKKILAVIPARGGSKGIKNKNIIKLQGKHLIGYTIDVCAESSYIDEYIVSTDSENIKEVSELYGAKVPFLRPENLADDRAKSIDVVLHAVGEMEKRVGKYEIVILLQPTSPLRTAEDLDKAILDFLKSGAESLVSVCESEKSPIIMREIKEGRLTEIVNFRGNNTRRQELPTYYVFNGAIYINAVNMIKEKRCFVDEDTIPFIMDKSHSVDIDDEKDLIIAGYYLNRRKENQNEKR</sequence>
<protein>
    <submittedName>
        <fullName evidence="1">Acylneuraminate cytidylyltransferase family protein</fullName>
    </submittedName>
</protein>
<evidence type="ECO:0000313" key="1">
    <source>
        <dbReference type="EMBL" id="MCM1992637.1"/>
    </source>
</evidence>
<organism evidence="1 2">
    <name type="scientific">Oceanirhabdus seepicola</name>
    <dbReference type="NCBI Taxonomy" id="2828781"/>
    <lineage>
        <taxon>Bacteria</taxon>
        <taxon>Bacillati</taxon>
        <taxon>Bacillota</taxon>
        <taxon>Clostridia</taxon>
        <taxon>Eubacteriales</taxon>
        <taxon>Clostridiaceae</taxon>
        <taxon>Oceanirhabdus</taxon>
    </lineage>
</organism>
<gene>
    <name evidence="1" type="ORF">KDK92_23220</name>
</gene>
<dbReference type="AlphaFoldDB" id="A0A9J6PCD1"/>